<protein>
    <submittedName>
        <fullName evidence="8">Uncharacterized ABC transporter ATP-binding protein YheS</fullName>
    </submittedName>
</protein>
<keyword evidence="3 8" id="KW-0067">ATP-binding</keyword>
<evidence type="ECO:0000259" key="6">
    <source>
        <dbReference type="PROSITE" id="PS50893"/>
    </source>
</evidence>
<dbReference type="Gene3D" id="3.40.50.300">
    <property type="entry name" value="P-loop containing nucleotide triphosphate hydrolases"/>
    <property type="match status" value="2"/>
</dbReference>
<feature type="coiled-coil region" evidence="4">
    <location>
        <begin position="251"/>
        <end position="278"/>
    </location>
</feature>
<dbReference type="InterPro" id="IPR003439">
    <property type="entry name" value="ABC_transporter-like_ATP-bd"/>
</dbReference>
<evidence type="ECO:0000256" key="2">
    <source>
        <dbReference type="ARBA" id="ARBA00022741"/>
    </source>
</evidence>
<feature type="compositionally biased region" description="Low complexity" evidence="5">
    <location>
        <begin position="493"/>
        <end position="504"/>
    </location>
</feature>
<sequence length="739" mass="81776">MSTLLSAQSVGYDNAFGVLLSEISFSLKKGDRIGLIGDNGCGKSTLLQILSGALPAHTGTVTLSHHCLMARIEQHLPPELHACSLLDAVLAQLPAGQHLSERWRCEALLVELGFESESWILTAGTLSGGQHTRLLLARALIRQPDLLLLDEPSNHLDLPTLLWLEQFLRSWNGSFVLVSHDRYLLDQVTNCTWILRDKTLQFFRLPCSAARTALAEQDAADEQRRHAEQKEIDRVEKSAKRLAVWGKVYDNEDLARKAKQMEKRVDRLKEEQTTLTAGSPWRLRLQGEALDADRLLALPHWAVRPAPDAPVLFNLEHLRVKSGDRIAIVGRNGCGKSSLLRLLWREYQQQTQRPALFHPRVRIGYYDQSLQQLRDEDTLSEALAQFAPLTEEQRKMALIGAGFPYLRHHQPDPFAERRRAFAAAVCRPNAGQPFVAAAGRAHQPPGYGRQRGAGGNVASVPRRRHAGHPRSDADRTELQPLFADRPAKIGGVARSGAGVSAPGGRNAGSADGGQGRCRYSDAGRAIGRRRSAVDRPVCPRKQTGGRSGAQAEAPETGASGALVPRDCRHHRPVESGLTLTGRHPAACFLTECDMAFSLEQASLAQRPLLAAMLSDCLHELGVDGDYPYLPLYWREAGRYPYLMLSDRQTAGFALVRRLDSATVEMAEFYIKPEWRRNGMGQRAARALFARHPGGWSLSVSQDNPRGLAFWRSVIPAGAKTEPLSAHDALILLRFYYPPR</sequence>
<feature type="domain" description="N-acetyltransferase" evidence="7">
    <location>
        <begin position="596"/>
        <end position="739"/>
    </location>
</feature>
<reference evidence="8 9" key="1">
    <citation type="submission" date="2018-06" db="EMBL/GenBank/DDBJ databases">
        <authorList>
            <consortium name="Pathogen Informatics"/>
            <person name="Doyle S."/>
        </authorList>
    </citation>
    <scope>NUCLEOTIDE SEQUENCE [LARGE SCALE GENOMIC DNA]</scope>
    <source>
        <strain evidence="8 9">NCTC10211</strain>
    </source>
</reference>
<accession>A0A379ZIP4</accession>
<keyword evidence="1" id="KW-0677">Repeat</keyword>
<name>A0A379ZIP4_SERMA</name>
<feature type="region of interest" description="Disordered" evidence="5">
    <location>
        <begin position="440"/>
        <end position="476"/>
    </location>
</feature>
<dbReference type="Proteomes" id="UP000254765">
    <property type="component" value="Unassembled WGS sequence"/>
</dbReference>
<dbReference type="AlphaFoldDB" id="A0A379ZIP4"/>
<dbReference type="Gene3D" id="3.40.630.30">
    <property type="match status" value="1"/>
</dbReference>
<dbReference type="Pfam" id="PF00583">
    <property type="entry name" value="Acetyltransf_1"/>
    <property type="match status" value="1"/>
</dbReference>
<dbReference type="GO" id="GO:0016747">
    <property type="term" value="F:acyltransferase activity, transferring groups other than amino-acyl groups"/>
    <property type="evidence" value="ECO:0007669"/>
    <property type="project" value="InterPro"/>
</dbReference>
<dbReference type="SMART" id="SM00382">
    <property type="entry name" value="AAA"/>
    <property type="match status" value="2"/>
</dbReference>
<evidence type="ECO:0000256" key="4">
    <source>
        <dbReference type="SAM" id="Coils"/>
    </source>
</evidence>
<evidence type="ECO:0000256" key="1">
    <source>
        <dbReference type="ARBA" id="ARBA00022737"/>
    </source>
</evidence>
<dbReference type="PANTHER" id="PTHR19211">
    <property type="entry name" value="ATP-BINDING TRANSPORT PROTEIN-RELATED"/>
    <property type="match status" value="1"/>
</dbReference>
<dbReference type="InterPro" id="IPR050611">
    <property type="entry name" value="ABCF"/>
</dbReference>
<dbReference type="InterPro" id="IPR003593">
    <property type="entry name" value="AAA+_ATPase"/>
</dbReference>
<gene>
    <name evidence="8" type="primary">yheS_2</name>
    <name evidence="8" type="ORF">NCTC10211_03834</name>
</gene>
<feature type="region of interest" description="Disordered" evidence="5">
    <location>
        <begin position="493"/>
        <end position="563"/>
    </location>
</feature>
<dbReference type="PANTHER" id="PTHR19211:SF14">
    <property type="entry name" value="ATP-BINDING CASSETTE SUB-FAMILY F MEMBER 1"/>
    <property type="match status" value="1"/>
</dbReference>
<evidence type="ECO:0000313" key="9">
    <source>
        <dbReference type="Proteomes" id="UP000254765"/>
    </source>
</evidence>
<dbReference type="GO" id="GO:0005524">
    <property type="term" value="F:ATP binding"/>
    <property type="evidence" value="ECO:0007669"/>
    <property type="project" value="UniProtKB-KW"/>
</dbReference>
<dbReference type="SUPFAM" id="SSF55729">
    <property type="entry name" value="Acyl-CoA N-acyltransferases (Nat)"/>
    <property type="match status" value="1"/>
</dbReference>
<proteinExistence type="predicted"/>
<keyword evidence="2" id="KW-0547">Nucleotide-binding</keyword>
<dbReference type="CDD" id="cd03221">
    <property type="entry name" value="ABCF_EF-3"/>
    <property type="match status" value="1"/>
</dbReference>
<dbReference type="PROSITE" id="PS50893">
    <property type="entry name" value="ABC_TRANSPORTER_2"/>
    <property type="match status" value="1"/>
</dbReference>
<evidence type="ECO:0000313" key="8">
    <source>
        <dbReference type="EMBL" id="SUI62452.1"/>
    </source>
</evidence>
<keyword evidence="4" id="KW-0175">Coiled coil</keyword>
<evidence type="ECO:0000259" key="7">
    <source>
        <dbReference type="PROSITE" id="PS51186"/>
    </source>
</evidence>
<dbReference type="PROSITE" id="PS51186">
    <property type="entry name" value="GNAT"/>
    <property type="match status" value="1"/>
</dbReference>
<organism evidence="8 9">
    <name type="scientific">Serratia marcescens</name>
    <dbReference type="NCBI Taxonomy" id="615"/>
    <lineage>
        <taxon>Bacteria</taxon>
        <taxon>Pseudomonadati</taxon>
        <taxon>Pseudomonadota</taxon>
        <taxon>Gammaproteobacteria</taxon>
        <taxon>Enterobacterales</taxon>
        <taxon>Yersiniaceae</taxon>
        <taxon>Serratia</taxon>
    </lineage>
</organism>
<dbReference type="EMBL" id="UGYK01000002">
    <property type="protein sequence ID" value="SUI62452.1"/>
    <property type="molecule type" value="Genomic_DNA"/>
</dbReference>
<evidence type="ECO:0000256" key="3">
    <source>
        <dbReference type="ARBA" id="ARBA00022840"/>
    </source>
</evidence>
<dbReference type="SUPFAM" id="SSF52540">
    <property type="entry name" value="P-loop containing nucleoside triphosphate hydrolases"/>
    <property type="match status" value="2"/>
</dbReference>
<dbReference type="InterPro" id="IPR000182">
    <property type="entry name" value="GNAT_dom"/>
</dbReference>
<dbReference type="GO" id="GO:0016887">
    <property type="term" value="F:ATP hydrolysis activity"/>
    <property type="evidence" value="ECO:0007669"/>
    <property type="project" value="InterPro"/>
</dbReference>
<feature type="domain" description="ABC transporter" evidence="6">
    <location>
        <begin position="5"/>
        <end position="222"/>
    </location>
</feature>
<dbReference type="InterPro" id="IPR016181">
    <property type="entry name" value="Acyl_CoA_acyltransferase"/>
</dbReference>
<dbReference type="Pfam" id="PF00005">
    <property type="entry name" value="ABC_tran"/>
    <property type="match status" value="2"/>
</dbReference>
<evidence type="ECO:0000256" key="5">
    <source>
        <dbReference type="SAM" id="MobiDB-lite"/>
    </source>
</evidence>
<dbReference type="InterPro" id="IPR027417">
    <property type="entry name" value="P-loop_NTPase"/>
</dbReference>